<feature type="region of interest" description="Disordered" evidence="1">
    <location>
        <begin position="130"/>
        <end position="168"/>
    </location>
</feature>
<reference evidence="2 3" key="1">
    <citation type="submission" date="2012-08" db="EMBL/GenBank/DDBJ databases">
        <title>Oryza genome evolution.</title>
        <authorList>
            <person name="Wing R.A."/>
        </authorList>
    </citation>
    <scope>NUCLEOTIDE SEQUENCE</scope>
</reference>
<evidence type="ECO:0000256" key="1">
    <source>
        <dbReference type="SAM" id="MobiDB-lite"/>
    </source>
</evidence>
<evidence type="ECO:0000313" key="2">
    <source>
        <dbReference type="EnsemblPlants" id="LPERR12G10750.1"/>
    </source>
</evidence>
<dbReference type="HOGENOM" id="CLU_1588829_0_0_1"/>
<accession>A0A0D9XZK4</accession>
<feature type="compositionally biased region" description="Acidic residues" evidence="1">
    <location>
        <begin position="155"/>
        <end position="168"/>
    </location>
</feature>
<evidence type="ECO:0000313" key="3">
    <source>
        <dbReference type="Proteomes" id="UP000032180"/>
    </source>
</evidence>
<keyword evidence="3" id="KW-1185">Reference proteome</keyword>
<reference evidence="2" key="3">
    <citation type="submission" date="2015-04" db="UniProtKB">
        <authorList>
            <consortium name="EnsemblPlants"/>
        </authorList>
    </citation>
    <scope>IDENTIFICATION</scope>
</reference>
<name>A0A0D9XZK4_9ORYZ</name>
<proteinExistence type="predicted"/>
<feature type="compositionally biased region" description="Basic residues" evidence="1">
    <location>
        <begin position="137"/>
        <end position="149"/>
    </location>
</feature>
<dbReference type="EnsemblPlants" id="LPERR12G10750.1">
    <property type="protein sequence ID" value="LPERR12G10750.1"/>
    <property type="gene ID" value="LPERR12G10750"/>
</dbReference>
<dbReference type="Gramene" id="LPERR12G10750.1">
    <property type="protein sequence ID" value="LPERR12G10750.1"/>
    <property type="gene ID" value="LPERR12G10750"/>
</dbReference>
<organism evidence="2 3">
    <name type="scientific">Leersia perrieri</name>
    <dbReference type="NCBI Taxonomy" id="77586"/>
    <lineage>
        <taxon>Eukaryota</taxon>
        <taxon>Viridiplantae</taxon>
        <taxon>Streptophyta</taxon>
        <taxon>Embryophyta</taxon>
        <taxon>Tracheophyta</taxon>
        <taxon>Spermatophyta</taxon>
        <taxon>Magnoliopsida</taxon>
        <taxon>Liliopsida</taxon>
        <taxon>Poales</taxon>
        <taxon>Poaceae</taxon>
        <taxon>BOP clade</taxon>
        <taxon>Oryzoideae</taxon>
        <taxon>Oryzeae</taxon>
        <taxon>Oryzinae</taxon>
        <taxon>Leersia</taxon>
    </lineage>
</organism>
<dbReference type="AlphaFoldDB" id="A0A0D9XZK4"/>
<sequence>MNPPPPAYAQIHLHHHPPPTTTTPVVTPYVTPPPPTTPKSQIVTPYVMAPPPPPPPMEMDSRRMRVKMYVASKMEVAINRLVEKRKNSGHYSSNPSCGFCGRATVAVDFAGVPSGFCSCNACLRDLAEKVIGPEKNGHHRGGSRRKKRKDGGDGGGEEEEEEEYYDGE</sequence>
<feature type="region of interest" description="Disordered" evidence="1">
    <location>
        <begin position="13"/>
        <end position="45"/>
    </location>
</feature>
<protein>
    <submittedName>
        <fullName evidence="2">Uncharacterized protein</fullName>
    </submittedName>
</protein>
<dbReference type="Proteomes" id="UP000032180">
    <property type="component" value="Chromosome 12"/>
</dbReference>
<reference evidence="3" key="2">
    <citation type="submission" date="2013-12" db="EMBL/GenBank/DDBJ databases">
        <authorList>
            <person name="Yu Y."/>
            <person name="Lee S."/>
            <person name="de Baynast K."/>
            <person name="Wissotski M."/>
            <person name="Liu L."/>
            <person name="Talag J."/>
            <person name="Goicoechea J."/>
            <person name="Angelova A."/>
            <person name="Jetty R."/>
            <person name="Kudrna D."/>
            <person name="Golser W."/>
            <person name="Rivera L."/>
            <person name="Zhang J."/>
            <person name="Wing R."/>
        </authorList>
    </citation>
    <scope>NUCLEOTIDE SEQUENCE</scope>
</reference>